<accession>G9ZDW7</accession>
<comment type="subunit">
    <text evidence="3">Monomer. Associates with 30S ribosomal subunit, binds 16S rRNA.</text>
</comment>
<feature type="binding site" evidence="3">
    <location>
        <position position="292"/>
    </location>
    <ligand>
        <name>Zn(2+)</name>
        <dbReference type="ChEBI" id="CHEBI:29105"/>
    </ligand>
</feature>
<organism evidence="6 7">
    <name type="scientific">Cardiobacterium valvarum F0432</name>
    <dbReference type="NCBI Taxonomy" id="797473"/>
    <lineage>
        <taxon>Bacteria</taxon>
        <taxon>Pseudomonadati</taxon>
        <taxon>Pseudomonadota</taxon>
        <taxon>Gammaproteobacteria</taxon>
        <taxon>Cardiobacteriales</taxon>
        <taxon>Cardiobacteriaceae</taxon>
        <taxon>Cardiobacterium</taxon>
    </lineage>
</organism>
<feature type="domain" description="CP-type G" evidence="5">
    <location>
        <begin position="101"/>
        <end position="261"/>
    </location>
</feature>
<comment type="function">
    <text evidence="3">One of several proteins that assist in the late maturation steps of the functional core of the 30S ribosomal subunit. Helps release RbfA from mature subunits. May play a role in the assembly of ribosomal proteins into the subunit. Circularly permuted GTPase that catalyzes slow GTP hydrolysis, GTPase activity is stimulated by the 30S ribosomal subunit.</text>
</comment>
<comment type="caution">
    <text evidence="6">The sequence shown here is derived from an EMBL/GenBank/DDBJ whole genome shotgun (WGS) entry which is preliminary data.</text>
</comment>
<feature type="binding site" evidence="3">
    <location>
        <position position="285"/>
    </location>
    <ligand>
        <name>Zn(2+)</name>
        <dbReference type="ChEBI" id="CHEBI:29105"/>
    </ligand>
</feature>
<comment type="cofactor">
    <cofactor evidence="3">
        <name>Zn(2+)</name>
        <dbReference type="ChEBI" id="CHEBI:29105"/>
    </cofactor>
    <text evidence="3">Binds 1 zinc ion per subunit.</text>
</comment>
<dbReference type="HOGENOM" id="CLU_033617_2_0_6"/>
<dbReference type="HAMAP" id="MF_01820">
    <property type="entry name" value="GTPase_RsgA"/>
    <property type="match status" value="1"/>
</dbReference>
<evidence type="ECO:0000256" key="1">
    <source>
        <dbReference type="ARBA" id="ARBA00022741"/>
    </source>
</evidence>
<dbReference type="PANTHER" id="PTHR32120:SF11">
    <property type="entry name" value="SMALL RIBOSOMAL SUBUNIT BIOGENESIS GTPASE RSGA 1, MITOCHONDRIAL-RELATED"/>
    <property type="match status" value="1"/>
</dbReference>
<feature type="domain" description="EngC GTPase" evidence="4">
    <location>
        <begin position="110"/>
        <end position="259"/>
    </location>
</feature>
<evidence type="ECO:0000313" key="6">
    <source>
        <dbReference type="EMBL" id="EHM55086.1"/>
    </source>
</evidence>
<keyword evidence="3" id="KW-0378">Hydrolase</keyword>
<evidence type="ECO:0000256" key="3">
    <source>
        <dbReference type="HAMAP-Rule" id="MF_01820"/>
    </source>
</evidence>
<dbReference type="GO" id="GO:0019843">
    <property type="term" value="F:rRNA binding"/>
    <property type="evidence" value="ECO:0007669"/>
    <property type="project" value="UniProtKB-KW"/>
</dbReference>
<dbReference type="PANTHER" id="PTHR32120">
    <property type="entry name" value="SMALL RIBOSOMAL SUBUNIT BIOGENESIS GTPASE RSGA"/>
    <property type="match status" value="1"/>
</dbReference>
<dbReference type="SUPFAM" id="SSF52540">
    <property type="entry name" value="P-loop containing nucleoside triphosphate hydrolases"/>
    <property type="match status" value="1"/>
</dbReference>
<keyword evidence="3" id="KW-0699">rRNA-binding</keyword>
<feature type="binding site" evidence="3">
    <location>
        <position position="290"/>
    </location>
    <ligand>
        <name>Zn(2+)</name>
        <dbReference type="ChEBI" id="CHEBI:29105"/>
    </ligand>
</feature>
<feature type="binding site" evidence="3">
    <location>
        <begin position="203"/>
        <end position="211"/>
    </location>
    <ligand>
        <name>GTP</name>
        <dbReference type="ChEBI" id="CHEBI:37565"/>
    </ligand>
</feature>
<dbReference type="GO" id="GO:0042274">
    <property type="term" value="P:ribosomal small subunit biogenesis"/>
    <property type="evidence" value="ECO:0007669"/>
    <property type="project" value="UniProtKB-UniRule"/>
</dbReference>
<keyword evidence="3" id="KW-0862">Zinc</keyword>
<dbReference type="CDD" id="cd01854">
    <property type="entry name" value="YjeQ_EngC"/>
    <property type="match status" value="1"/>
</dbReference>
<dbReference type="NCBIfam" id="TIGR00157">
    <property type="entry name" value="ribosome small subunit-dependent GTPase A"/>
    <property type="match status" value="1"/>
</dbReference>
<dbReference type="Pfam" id="PF03193">
    <property type="entry name" value="RsgA_GTPase"/>
    <property type="match status" value="1"/>
</dbReference>
<keyword evidence="3" id="KW-0479">Metal-binding</keyword>
<dbReference type="Gene3D" id="1.10.40.50">
    <property type="entry name" value="Probable gtpase engc, domain 3"/>
    <property type="match status" value="1"/>
</dbReference>
<keyword evidence="1 3" id="KW-0547">Nucleotide-binding</keyword>
<name>G9ZDW7_9GAMM</name>
<dbReference type="STRING" id="797473.HMPREF9080_00951"/>
<dbReference type="Proteomes" id="UP000004750">
    <property type="component" value="Unassembled WGS sequence"/>
</dbReference>
<dbReference type="InterPro" id="IPR004881">
    <property type="entry name" value="Ribosome_biogen_GTPase_RsgA"/>
</dbReference>
<sequence length="325" mass="36101">MMCSGKSRSRPVSRLSKQQQRRIVAQRENRLAAQEAENIATVVCHLGYHLVLEREGVLFAADWRRQSGDVVCNDQVLVKWASERAVVEAVLPRHHVFCKWQGRGCKAVAANLEQLLMVIAPEPVWQESLVDRHLIAAQQAGIATAILVNKLNLLDEAEKAELRQRLEPYVALGVPVFYASVADGIVPPELQQWLQGRQSILCGQSGVGKSSLIRALKPDVDVWVQAISDVTGHGRHTTTNLRRYPLDEVSALIDTPGVRGLGLSHLDHDEILRGFPDIAEYVVQCRFADCDHRTGVGCAVLAALEQGDIYAARYHSFLQLLDERT</sequence>
<keyword evidence="2 3" id="KW-0342">GTP-binding</keyword>
<dbReference type="EMBL" id="AGCM01000049">
    <property type="protein sequence ID" value="EHM55086.1"/>
    <property type="molecule type" value="Genomic_DNA"/>
</dbReference>
<dbReference type="PROSITE" id="PS50936">
    <property type="entry name" value="ENGC_GTPASE"/>
    <property type="match status" value="1"/>
</dbReference>
<evidence type="ECO:0000313" key="7">
    <source>
        <dbReference type="Proteomes" id="UP000004750"/>
    </source>
</evidence>
<evidence type="ECO:0000259" key="4">
    <source>
        <dbReference type="PROSITE" id="PS50936"/>
    </source>
</evidence>
<dbReference type="AlphaFoldDB" id="G9ZDW7"/>
<comment type="similarity">
    <text evidence="3">Belongs to the TRAFAC class YlqF/YawG GTPase family. RsgA subfamily.</text>
</comment>
<dbReference type="InterPro" id="IPR010914">
    <property type="entry name" value="RsgA_GTPase_dom"/>
</dbReference>
<reference evidence="6 7" key="1">
    <citation type="submission" date="2011-08" db="EMBL/GenBank/DDBJ databases">
        <authorList>
            <person name="Weinstock G."/>
            <person name="Sodergren E."/>
            <person name="Clifton S."/>
            <person name="Fulton L."/>
            <person name="Fulton B."/>
            <person name="Courtney L."/>
            <person name="Fronick C."/>
            <person name="Harrison M."/>
            <person name="Strong C."/>
            <person name="Farmer C."/>
            <person name="Delahaunty K."/>
            <person name="Markovic C."/>
            <person name="Hall O."/>
            <person name="Minx P."/>
            <person name="Tomlinson C."/>
            <person name="Mitreva M."/>
            <person name="Hou S."/>
            <person name="Chen J."/>
            <person name="Wollam A."/>
            <person name="Pepin K.H."/>
            <person name="Johnson M."/>
            <person name="Bhonagiri V."/>
            <person name="Zhang X."/>
            <person name="Suruliraj S."/>
            <person name="Warren W."/>
            <person name="Chinwalla A."/>
            <person name="Mardis E.R."/>
            <person name="Wilson R.K."/>
        </authorList>
    </citation>
    <scope>NUCLEOTIDE SEQUENCE [LARGE SCALE GENOMIC DNA]</scope>
    <source>
        <strain evidence="6 7">F0432</strain>
    </source>
</reference>
<dbReference type="PROSITE" id="PS51721">
    <property type="entry name" value="G_CP"/>
    <property type="match status" value="1"/>
</dbReference>
<comment type="subcellular location">
    <subcellularLocation>
        <location evidence="3">Cytoplasm</location>
    </subcellularLocation>
</comment>
<dbReference type="RefSeq" id="WP_006984970.1">
    <property type="nucleotide sequence ID" value="NZ_JH417909.1"/>
</dbReference>
<keyword evidence="3" id="KW-0694">RNA-binding</keyword>
<dbReference type="GO" id="GO:0005525">
    <property type="term" value="F:GTP binding"/>
    <property type="evidence" value="ECO:0007669"/>
    <property type="project" value="UniProtKB-UniRule"/>
</dbReference>
<dbReference type="EC" id="3.6.1.-" evidence="3"/>
<dbReference type="GO" id="GO:0046872">
    <property type="term" value="F:metal ion binding"/>
    <property type="evidence" value="ECO:0007669"/>
    <property type="project" value="UniProtKB-KW"/>
</dbReference>
<feature type="binding site" evidence="3">
    <location>
        <position position="298"/>
    </location>
    <ligand>
        <name>Zn(2+)</name>
        <dbReference type="ChEBI" id="CHEBI:29105"/>
    </ligand>
</feature>
<evidence type="ECO:0000256" key="2">
    <source>
        <dbReference type="ARBA" id="ARBA00023134"/>
    </source>
</evidence>
<gene>
    <name evidence="3" type="primary">rsgA</name>
    <name evidence="6" type="ORF">HMPREF9080_00951</name>
</gene>
<keyword evidence="3" id="KW-0963">Cytoplasm</keyword>
<dbReference type="InterPro" id="IPR030378">
    <property type="entry name" value="G_CP_dom"/>
</dbReference>
<comment type="caution">
    <text evidence="3">Lacks conserved residue(s) required for the propagation of feature annotation.</text>
</comment>
<protein>
    <recommendedName>
        <fullName evidence="3">Small ribosomal subunit biogenesis GTPase RsgA</fullName>
        <ecNumber evidence="3">3.6.1.-</ecNumber>
    </recommendedName>
</protein>
<evidence type="ECO:0000259" key="5">
    <source>
        <dbReference type="PROSITE" id="PS51721"/>
    </source>
</evidence>
<dbReference type="Gene3D" id="3.40.50.300">
    <property type="entry name" value="P-loop containing nucleotide triphosphate hydrolases"/>
    <property type="match status" value="1"/>
</dbReference>
<keyword evidence="3" id="KW-0690">Ribosome biogenesis</keyword>
<dbReference type="GO" id="GO:0005737">
    <property type="term" value="C:cytoplasm"/>
    <property type="evidence" value="ECO:0007669"/>
    <property type="project" value="UniProtKB-SubCell"/>
</dbReference>
<dbReference type="GO" id="GO:0003924">
    <property type="term" value="F:GTPase activity"/>
    <property type="evidence" value="ECO:0007669"/>
    <property type="project" value="UniProtKB-UniRule"/>
</dbReference>
<dbReference type="InterPro" id="IPR027417">
    <property type="entry name" value="P-loop_NTPase"/>
</dbReference>
<proteinExistence type="inferred from homology"/>